<dbReference type="Proteomes" id="UP000077628">
    <property type="component" value="Unassembled WGS sequence"/>
</dbReference>
<name>A0A177P4Z0_9GAMM</name>
<evidence type="ECO:0000313" key="3">
    <source>
        <dbReference type="Proteomes" id="UP000077628"/>
    </source>
</evidence>
<comment type="caution">
    <text evidence="2">The sequence shown here is derived from an EMBL/GenBank/DDBJ whole genome shotgun (WGS) entry which is preliminary data.</text>
</comment>
<dbReference type="InterPro" id="IPR044819">
    <property type="entry name" value="OBL-like"/>
</dbReference>
<dbReference type="OrthoDB" id="5522031at2"/>
<evidence type="ECO:0000259" key="1">
    <source>
        <dbReference type="Pfam" id="PF01764"/>
    </source>
</evidence>
<dbReference type="InterPro" id="IPR029058">
    <property type="entry name" value="AB_hydrolase_fold"/>
</dbReference>
<feature type="domain" description="Fungal lipase-type" evidence="1">
    <location>
        <begin position="73"/>
        <end position="205"/>
    </location>
</feature>
<proteinExistence type="predicted"/>
<dbReference type="PANTHER" id="PTHR46086:SF3">
    <property type="entry name" value="TRIACYLGLYCEROL LIPASE OBL1"/>
    <property type="match status" value="1"/>
</dbReference>
<sequence length="270" mass="30528">MKQLSIEPNNTQFSLPNAYALALASKLAYAGEAEVLNKLSVQGFNGRFIDGSKIPGSRQDTQAFIAHSGSAIVIAFRGTEKVPDDWCTDAKMAFRVTPHGHIHTGFDDALDVIWDTLIETLENVHQYGQSLWLTGHSLGGALAVLAAARLSLEIDQRIYKSINGLYTFGQPRVGDRRFVGELDQALKPRYFRFVNDNDIVPRVPDRLNQYQEGGSIRFFDSEGKLHEDVGYWFKFMERIKGSLNQKLDLIPSFIEHHFIDHYIQNIEKNL</sequence>
<dbReference type="AlphaFoldDB" id="A0A177P4Z0"/>
<gene>
    <name evidence="2" type="ORF">A1355_20765</name>
</gene>
<dbReference type="GO" id="GO:0004806">
    <property type="term" value="F:triacylglycerol lipase activity"/>
    <property type="evidence" value="ECO:0007669"/>
    <property type="project" value="InterPro"/>
</dbReference>
<dbReference type="EMBL" id="LUUK01000048">
    <property type="protein sequence ID" value="OAI24410.1"/>
    <property type="molecule type" value="Genomic_DNA"/>
</dbReference>
<reference evidence="3" key="1">
    <citation type="submission" date="2016-03" db="EMBL/GenBank/DDBJ databases">
        <authorList>
            <person name="Heylen K."/>
            <person name="De Vos P."/>
            <person name="Vekeman B."/>
        </authorList>
    </citation>
    <scope>NUCLEOTIDE SEQUENCE [LARGE SCALE GENOMIC DNA]</scope>
    <source>
        <strain evidence="3">R-45383</strain>
    </source>
</reference>
<dbReference type="RefSeq" id="WP_064025509.1">
    <property type="nucleotide sequence ID" value="NZ_LUUK01000048.1"/>
</dbReference>
<dbReference type="CDD" id="cd00519">
    <property type="entry name" value="Lipase_3"/>
    <property type="match status" value="1"/>
</dbReference>
<dbReference type="Gene3D" id="3.40.50.1820">
    <property type="entry name" value="alpha/beta hydrolase"/>
    <property type="match status" value="1"/>
</dbReference>
<organism evidence="2 3">
    <name type="scientific">Methylomonas koyamae</name>
    <dbReference type="NCBI Taxonomy" id="702114"/>
    <lineage>
        <taxon>Bacteria</taxon>
        <taxon>Pseudomonadati</taxon>
        <taxon>Pseudomonadota</taxon>
        <taxon>Gammaproteobacteria</taxon>
        <taxon>Methylococcales</taxon>
        <taxon>Methylococcaceae</taxon>
        <taxon>Methylomonas</taxon>
    </lineage>
</organism>
<dbReference type="SUPFAM" id="SSF53474">
    <property type="entry name" value="alpha/beta-Hydrolases"/>
    <property type="match status" value="1"/>
</dbReference>
<dbReference type="InterPro" id="IPR002921">
    <property type="entry name" value="Fungal_lipase-type"/>
</dbReference>
<dbReference type="PANTHER" id="PTHR46086">
    <property type="entry name" value="ALPHA/BETA-HYDROLASES SUPERFAMILY PROTEIN"/>
    <property type="match status" value="1"/>
</dbReference>
<keyword evidence="3" id="KW-1185">Reference proteome</keyword>
<evidence type="ECO:0000313" key="2">
    <source>
        <dbReference type="EMBL" id="OAI24410.1"/>
    </source>
</evidence>
<accession>A0A177P4Z0</accession>
<dbReference type="Pfam" id="PF01764">
    <property type="entry name" value="Lipase_3"/>
    <property type="match status" value="1"/>
</dbReference>
<dbReference type="GO" id="GO:0006629">
    <property type="term" value="P:lipid metabolic process"/>
    <property type="evidence" value="ECO:0007669"/>
    <property type="project" value="InterPro"/>
</dbReference>
<protein>
    <recommendedName>
        <fullName evidence="1">Fungal lipase-type domain-containing protein</fullName>
    </recommendedName>
</protein>